<proteinExistence type="predicted"/>
<dbReference type="RefSeq" id="WP_015927538.1">
    <property type="nucleotide sequence ID" value="NC_011894.1"/>
</dbReference>
<dbReference type="EMBL" id="CP001349">
    <property type="protein sequence ID" value="ACL55834.1"/>
    <property type="molecule type" value="Genomic_DNA"/>
</dbReference>
<gene>
    <name evidence="1" type="ordered locus">Mnod_0804</name>
</gene>
<evidence type="ECO:0000313" key="1">
    <source>
        <dbReference type="EMBL" id="ACL55834.1"/>
    </source>
</evidence>
<keyword evidence="2" id="KW-1185">Reference proteome</keyword>
<accession>B8IGD4</accession>
<dbReference type="HOGENOM" id="CLU_3253943_0_0_5"/>
<protein>
    <submittedName>
        <fullName evidence="1">Uncharacterized protein</fullName>
    </submittedName>
</protein>
<dbReference type="AlphaFoldDB" id="B8IGD4"/>
<dbReference type="Proteomes" id="UP000008207">
    <property type="component" value="Chromosome"/>
</dbReference>
<dbReference type="STRING" id="460265.Mnod_0804"/>
<sequence>MTDPNPRPSAWALTPQTTVVNERGGLCQDGTAPTCTVPLKRP</sequence>
<organism evidence="1 2">
    <name type="scientific">Methylobacterium nodulans (strain LMG 21967 / CNCM I-2342 / ORS 2060)</name>
    <dbReference type="NCBI Taxonomy" id="460265"/>
    <lineage>
        <taxon>Bacteria</taxon>
        <taxon>Pseudomonadati</taxon>
        <taxon>Pseudomonadota</taxon>
        <taxon>Alphaproteobacteria</taxon>
        <taxon>Hyphomicrobiales</taxon>
        <taxon>Methylobacteriaceae</taxon>
        <taxon>Methylobacterium</taxon>
    </lineage>
</organism>
<evidence type="ECO:0000313" key="2">
    <source>
        <dbReference type="Proteomes" id="UP000008207"/>
    </source>
</evidence>
<name>B8IGD4_METNO</name>
<reference evidence="1 2" key="1">
    <citation type="submission" date="2009-01" db="EMBL/GenBank/DDBJ databases">
        <title>Complete sequence of chromosome of Methylobacterium nodulans ORS 2060.</title>
        <authorList>
            <consortium name="US DOE Joint Genome Institute"/>
            <person name="Lucas S."/>
            <person name="Copeland A."/>
            <person name="Lapidus A."/>
            <person name="Glavina del Rio T."/>
            <person name="Dalin E."/>
            <person name="Tice H."/>
            <person name="Bruce D."/>
            <person name="Goodwin L."/>
            <person name="Pitluck S."/>
            <person name="Sims D."/>
            <person name="Brettin T."/>
            <person name="Detter J.C."/>
            <person name="Han C."/>
            <person name="Larimer F."/>
            <person name="Land M."/>
            <person name="Hauser L."/>
            <person name="Kyrpides N."/>
            <person name="Ivanova N."/>
            <person name="Marx C.J."/>
            <person name="Richardson P."/>
        </authorList>
    </citation>
    <scope>NUCLEOTIDE SEQUENCE [LARGE SCALE GENOMIC DNA]</scope>
    <source>
        <strain evidence="2">LMG 21967 / CNCM I-2342 / ORS 2060</strain>
    </source>
</reference>
<dbReference type="KEGG" id="mno:Mnod_0804"/>